<feature type="domain" description="Spore protein YkvP/CgeB glycosyl transferase-like" evidence="1">
    <location>
        <begin position="227"/>
        <end position="333"/>
    </location>
</feature>
<keyword evidence="3" id="KW-1185">Reference proteome</keyword>
<dbReference type="Gene3D" id="3.40.50.2000">
    <property type="entry name" value="Glycogen Phosphorylase B"/>
    <property type="match status" value="1"/>
</dbReference>
<reference evidence="2 3" key="1">
    <citation type="submission" date="2018-03" db="EMBL/GenBank/DDBJ databases">
        <authorList>
            <person name="Zhou J."/>
            <person name="Li X."/>
            <person name="Xue M."/>
            <person name="Yin J."/>
        </authorList>
    </citation>
    <scope>NUCLEOTIDE SEQUENCE [LARGE SCALE GENOMIC DNA]</scope>
    <source>
        <strain evidence="2 3">SYSU ZJ2214</strain>
    </source>
</reference>
<gene>
    <name evidence="2" type="ORF">C6W88_08065</name>
</gene>
<accession>A0ABX5J1U0</accession>
<dbReference type="EMBL" id="PXNS01000004">
    <property type="protein sequence ID" value="PTL95281.1"/>
    <property type="molecule type" value="Genomic_DNA"/>
</dbReference>
<organism evidence="2 3">
    <name type="scientific">Halomonas litopenaei</name>
    <dbReference type="NCBI Taxonomy" id="2109328"/>
    <lineage>
        <taxon>Bacteria</taxon>
        <taxon>Pseudomonadati</taxon>
        <taxon>Pseudomonadota</taxon>
        <taxon>Gammaproteobacteria</taxon>
        <taxon>Oceanospirillales</taxon>
        <taxon>Halomonadaceae</taxon>
        <taxon>Halomonas</taxon>
    </lineage>
</organism>
<dbReference type="Pfam" id="PF13524">
    <property type="entry name" value="Glyco_trans_1_2"/>
    <property type="match status" value="1"/>
</dbReference>
<dbReference type="RefSeq" id="WP_108132088.1">
    <property type="nucleotide sequence ID" value="NZ_PXNS01000004.1"/>
</dbReference>
<comment type="caution">
    <text evidence="2">The sequence shown here is derived from an EMBL/GenBank/DDBJ whole genome shotgun (WGS) entry which is preliminary data.</text>
</comment>
<evidence type="ECO:0000313" key="3">
    <source>
        <dbReference type="Proteomes" id="UP000241895"/>
    </source>
</evidence>
<evidence type="ECO:0000259" key="1">
    <source>
        <dbReference type="Pfam" id="PF13524"/>
    </source>
</evidence>
<dbReference type="SUPFAM" id="SSF53756">
    <property type="entry name" value="UDP-Glycosyltransferase/glycogen phosphorylase"/>
    <property type="match status" value="1"/>
</dbReference>
<sequence length="350" mass="39200">MARGSGICGSRWLLLSDGALPTEDIYFMATAAPWLRYAGATVTRLDTRRWASPLLCWPWLDRTLAGAQIIVCRSLSEAWIDLLETRRAQVASVHYLLDDDLDAAARDPGLPTGYRERMGWVSRRIMPRLLALADEVVVPNEELAARIRPRHSRVVTLAPALLFSPEMATPEATSKGWRLGYHGTRAHRRDLEQISSALVSVLEAHSGLMLEVAMGRYTPQSLREHDRVGALAPMAWHTYLRHLKGSRLHLGLAPLWPTTFNTAKSHIKFLEIAAMGGVGLFSRRAPYSNIVSDGEDGLLVDDDPADWQRCLVRLLESPRETHRMAQRALEKARDIGSAAHHHAFWGERQC</sequence>
<evidence type="ECO:0000313" key="2">
    <source>
        <dbReference type="EMBL" id="PTL95281.1"/>
    </source>
</evidence>
<protein>
    <recommendedName>
        <fullName evidence="1">Spore protein YkvP/CgeB glycosyl transferase-like domain-containing protein</fullName>
    </recommendedName>
</protein>
<dbReference type="InterPro" id="IPR055259">
    <property type="entry name" value="YkvP/CgeB_Glyco_trans-like"/>
</dbReference>
<proteinExistence type="predicted"/>
<dbReference type="Proteomes" id="UP000241895">
    <property type="component" value="Unassembled WGS sequence"/>
</dbReference>
<name>A0ABX5J1U0_9GAMM</name>